<dbReference type="PANTHER" id="PTHR37038:SF14">
    <property type="entry name" value="TRANSCRIPTIONAL ACTIVATOR"/>
    <property type="match status" value="1"/>
</dbReference>
<dbReference type="SUPFAM" id="SSF48452">
    <property type="entry name" value="TPR-like"/>
    <property type="match status" value="1"/>
</dbReference>
<dbReference type="InterPro" id="IPR011990">
    <property type="entry name" value="TPR-like_helical_dom_sf"/>
</dbReference>
<dbReference type="Proteomes" id="UP001597267">
    <property type="component" value="Unassembled WGS sequence"/>
</dbReference>
<accession>A0ABW4J4T4</accession>
<dbReference type="Pfam" id="PF01381">
    <property type="entry name" value="HTH_3"/>
    <property type="match status" value="1"/>
</dbReference>
<dbReference type="PANTHER" id="PTHR37038">
    <property type="entry name" value="TRANSCRIPTIONAL REGULATOR-RELATED"/>
    <property type="match status" value="1"/>
</dbReference>
<dbReference type="PROSITE" id="PS50943">
    <property type="entry name" value="HTH_CROC1"/>
    <property type="match status" value="1"/>
</dbReference>
<dbReference type="Gene3D" id="1.25.40.10">
    <property type="entry name" value="Tetratricopeptide repeat domain"/>
    <property type="match status" value="1"/>
</dbReference>
<protein>
    <submittedName>
        <fullName evidence="2">Helix-turn-helix domain-containing protein</fullName>
    </submittedName>
</protein>
<dbReference type="RefSeq" id="WP_125712484.1">
    <property type="nucleotide sequence ID" value="NZ_JBHTOP010000002.1"/>
</dbReference>
<evidence type="ECO:0000313" key="3">
    <source>
        <dbReference type="Proteomes" id="UP001597267"/>
    </source>
</evidence>
<keyword evidence="3" id="KW-1185">Reference proteome</keyword>
<evidence type="ECO:0000259" key="1">
    <source>
        <dbReference type="PROSITE" id="PS50943"/>
    </source>
</evidence>
<organism evidence="2 3">
    <name type="scientific">Agrilactobacillus yilanensis</name>
    <dbReference type="NCBI Taxonomy" id="2485997"/>
    <lineage>
        <taxon>Bacteria</taxon>
        <taxon>Bacillati</taxon>
        <taxon>Bacillota</taxon>
        <taxon>Bacilli</taxon>
        <taxon>Lactobacillales</taxon>
        <taxon>Lactobacillaceae</taxon>
        <taxon>Agrilactobacillus</taxon>
    </lineage>
</organism>
<comment type="caution">
    <text evidence="2">The sequence shown here is derived from an EMBL/GenBank/DDBJ whole genome shotgun (WGS) entry which is preliminary data.</text>
</comment>
<feature type="domain" description="HTH cro/C1-type" evidence="1">
    <location>
        <begin position="7"/>
        <end position="60"/>
    </location>
</feature>
<proteinExistence type="predicted"/>
<gene>
    <name evidence="2" type="ORF">ACFQ5M_00880</name>
</gene>
<dbReference type="InterPro" id="IPR010982">
    <property type="entry name" value="Lambda_DNA-bd_dom_sf"/>
</dbReference>
<dbReference type="InterPro" id="IPR053163">
    <property type="entry name" value="HTH-type_regulator_Rgg"/>
</dbReference>
<dbReference type="EMBL" id="JBHTOP010000002">
    <property type="protein sequence ID" value="MFD1670641.1"/>
    <property type="molecule type" value="Genomic_DNA"/>
</dbReference>
<dbReference type="CDD" id="cd00093">
    <property type="entry name" value="HTH_XRE"/>
    <property type="match status" value="1"/>
</dbReference>
<reference evidence="3" key="1">
    <citation type="journal article" date="2019" name="Int. J. Syst. Evol. Microbiol.">
        <title>The Global Catalogue of Microorganisms (GCM) 10K type strain sequencing project: providing services to taxonomists for standard genome sequencing and annotation.</title>
        <authorList>
            <consortium name="The Broad Institute Genomics Platform"/>
            <consortium name="The Broad Institute Genome Sequencing Center for Infectious Disease"/>
            <person name="Wu L."/>
            <person name="Ma J."/>
        </authorList>
    </citation>
    <scope>NUCLEOTIDE SEQUENCE [LARGE SCALE GENOMIC DNA]</scope>
    <source>
        <strain evidence="3">CCM 8896</strain>
    </source>
</reference>
<name>A0ABW4J4T4_9LACO</name>
<dbReference type="InterPro" id="IPR001387">
    <property type="entry name" value="Cro/C1-type_HTH"/>
</dbReference>
<dbReference type="SUPFAM" id="SSF47413">
    <property type="entry name" value="lambda repressor-like DNA-binding domains"/>
    <property type="match status" value="1"/>
</dbReference>
<dbReference type="SMART" id="SM00530">
    <property type="entry name" value="HTH_XRE"/>
    <property type="match status" value="1"/>
</dbReference>
<sequence length="285" mass="33021">MLNIQLFIDRRHELGLSQQELCSGICTQSTLSKFENNSKVPAMKILIQLCERLNLALADIFSDTNSEPSHQKQLETAEFSLITAEYRKIQRILNNIDERTLANPTDKLTYHYLKGYLSALSDFKPLDALFEFNYIFDLDAAGTSIYTQLAYVGCGLVYSKQGQTDKAEYYFDKVLHQVYQIPATDNRTIGQVISLMYYSAQFYASIKDYDTSNQLLQYAYKLCIKYHVTYYLARFMYLRAQNGVALKIDDVQIADWLNQAYVFARFNHNQNLLKDIEILKDTLKL</sequence>
<evidence type="ECO:0000313" key="2">
    <source>
        <dbReference type="EMBL" id="MFD1670641.1"/>
    </source>
</evidence>